<dbReference type="PANTHER" id="PTHR42855:SF1">
    <property type="entry name" value="ABC TRANSPORTER DOMAIN-CONTAINING PROTEIN"/>
    <property type="match status" value="1"/>
</dbReference>
<dbReference type="InterPro" id="IPR032524">
    <property type="entry name" value="ABC_tran_C"/>
</dbReference>
<dbReference type="CDD" id="cd03221">
    <property type="entry name" value="ABCF_EF-3"/>
    <property type="match status" value="2"/>
</dbReference>
<sequence length="678" mass="77180">MNLLSLQDIHKQYDNKVILKQASLNISQYERIAIVGKNGSGKSSLLQIIAGKLEIDGGERIGIKNLKILSLEQKPIFKANASVYDVLVESMSEITKAHNALQEINNKLSMTQDSTYHASHQDSQTSNTPKKTMQNIHKELLDEYARLSAFLDDNNGWDLQKRAEEILEHFGLQVFRDRLANSLSGGEQKKIALASILLQPCDILLLDEPTNHLDTQMVAFLENFILKSRFTLVFISHDRYFIDRVATRIIEIDCAHLTSFEGGYLDYLAKKEEILRHLSQAHQKLLKILKSEEQWLRQGVKARLKRNEGRKNRILAMREEAKHNPSVIRKMRLELEREQKSFNKTESVNNQKRLFEIEHLCKSVGGKILIKDLNLRILRNDKIAIVGKNGSGKSSFLKILLGQDKADSGVVKVGDIRIGYFDQHTALLEDDKDLLETFCPNGGEYIEVRGKHLHVYGYLKNFLFPKEFLTQKIGSLSGGEKNRVALALLFTKEVDVFILDEPTNDLDIQTINIVEEYLLSLNCAVVFVSHDRYFVDKLAQKLLVFEGDGKVVQTHMLYSEYLEMNESLLELDRLESLSADSKPKIQSQHTESAPIESAPVKKAKKLSYNEQRALQILPKEIEVLESRQKALQTALSNPQTYQQQGIGVLAAELAEVERELDSKITQYLELEQKNSDLA</sequence>
<evidence type="ECO:0000259" key="3">
    <source>
        <dbReference type="PROSITE" id="PS50893"/>
    </source>
</evidence>
<dbReference type="SUPFAM" id="SSF52540">
    <property type="entry name" value="P-loop containing nucleoside triphosphate hydrolases"/>
    <property type="match status" value="2"/>
</dbReference>
<feature type="domain" description="ABC transporter" evidence="3">
    <location>
        <begin position="355"/>
        <end position="571"/>
    </location>
</feature>
<dbReference type="SMART" id="SM00382">
    <property type="entry name" value="AAA"/>
    <property type="match status" value="2"/>
</dbReference>
<dbReference type="PROSITE" id="PS50893">
    <property type="entry name" value="ABC_TRANSPORTER_2"/>
    <property type="match status" value="2"/>
</dbReference>
<evidence type="ECO:0000256" key="2">
    <source>
        <dbReference type="ARBA" id="ARBA00022840"/>
    </source>
</evidence>
<name>A0A377JQD9_9HELI</name>
<dbReference type="PROSITE" id="PS00211">
    <property type="entry name" value="ABC_TRANSPORTER_1"/>
    <property type="match status" value="2"/>
</dbReference>
<keyword evidence="1" id="KW-0547">Nucleotide-binding</keyword>
<dbReference type="GO" id="GO:0003677">
    <property type="term" value="F:DNA binding"/>
    <property type="evidence" value="ECO:0007669"/>
    <property type="project" value="InterPro"/>
</dbReference>
<dbReference type="RefSeq" id="WP_115026563.1">
    <property type="nucleotide sequence ID" value="NZ_UGHZ01000001.1"/>
</dbReference>
<accession>A0A377JQD9</accession>
<proteinExistence type="predicted"/>
<dbReference type="InterPro" id="IPR027417">
    <property type="entry name" value="P-loop_NTPase"/>
</dbReference>
<reference evidence="4 5" key="1">
    <citation type="submission" date="2018-06" db="EMBL/GenBank/DDBJ databases">
        <authorList>
            <consortium name="Pathogen Informatics"/>
            <person name="Doyle S."/>
        </authorList>
    </citation>
    <scope>NUCLEOTIDE SEQUENCE [LARGE SCALE GENOMIC DNA]</scope>
    <source>
        <strain evidence="4 5">NCTC12221</strain>
    </source>
</reference>
<evidence type="ECO:0000313" key="4">
    <source>
        <dbReference type="EMBL" id="STP09783.1"/>
    </source>
</evidence>
<organism evidence="4 5">
    <name type="scientific">Helicobacter cinaedi</name>
    <dbReference type="NCBI Taxonomy" id="213"/>
    <lineage>
        <taxon>Bacteria</taxon>
        <taxon>Pseudomonadati</taxon>
        <taxon>Campylobacterota</taxon>
        <taxon>Epsilonproteobacteria</taxon>
        <taxon>Campylobacterales</taxon>
        <taxon>Helicobacteraceae</taxon>
        <taxon>Helicobacter</taxon>
    </lineage>
</organism>
<dbReference type="Gene3D" id="3.40.50.300">
    <property type="entry name" value="P-loop containing nucleotide triphosphate hydrolases"/>
    <property type="match status" value="2"/>
</dbReference>
<dbReference type="AlphaFoldDB" id="A0A377JQD9"/>
<dbReference type="InterPro" id="IPR037118">
    <property type="entry name" value="Val-tRNA_synth_C_sf"/>
</dbReference>
<evidence type="ECO:0000256" key="1">
    <source>
        <dbReference type="ARBA" id="ARBA00022741"/>
    </source>
</evidence>
<dbReference type="GO" id="GO:0016887">
    <property type="term" value="F:ATP hydrolysis activity"/>
    <property type="evidence" value="ECO:0007669"/>
    <property type="project" value="InterPro"/>
</dbReference>
<feature type="domain" description="ABC transporter" evidence="3">
    <location>
        <begin position="4"/>
        <end position="287"/>
    </location>
</feature>
<dbReference type="InterPro" id="IPR003593">
    <property type="entry name" value="AAA+_ATPase"/>
</dbReference>
<gene>
    <name evidence="4" type="ORF">NCTC12221_01230</name>
</gene>
<dbReference type="FunFam" id="3.40.50.300:FF:000011">
    <property type="entry name" value="Putative ABC transporter ATP-binding component"/>
    <property type="match status" value="1"/>
</dbReference>
<dbReference type="Pfam" id="PF16326">
    <property type="entry name" value="ABC_tran_CTD"/>
    <property type="match status" value="1"/>
</dbReference>
<protein>
    <submittedName>
        <fullName evidence="4">ABC transporter ATP-binding protein</fullName>
    </submittedName>
</protein>
<dbReference type="PANTHER" id="PTHR42855">
    <property type="entry name" value="ABC TRANSPORTER ATP-BINDING SUBUNIT"/>
    <property type="match status" value="1"/>
</dbReference>
<dbReference type="InterPro" id="IPR017871">
    <property type="entry name" value="ABC_transporter-like_CS"/>
</dbReference>
<dbReference type="Gene3D" id="1.10.287.380">
    <property type="entry name" value="Valyl-tRNA synthetase, C-terminal domain"/>
    <property type="match status" value="1"/>
</dbReference>
<dbReference type="InterPro" id="IPR051309">
    <property type="entry name" value="ABCF_ATPase"/>
</dbReference>
<dbReference type="InterPro" id="IPR003439">
    <property type="entry name" value="ABC_transporter-like_ATP-bd"/>
</dbReference>
<dbReference type="EMBL" id="UGHZ01000001">
    <property type="protein sequence ID" value="STP09783.1"/>
    <property type="molecule type" value="Genomic_DNA"/>
</dbReference>
<dbReference type="Pfam" id="PF00005">
    <property type="entry name" value="ABC_tran"/>
    <property type="match status" value="2"/>
</dbReference>
<dbReference type="GO" id="GO:0005524">
    <property type="term" value="F:ATP binding"/>
    <property type="evidence" value="ECO:0007669"/>
    <property type="project" value="UniProtKB-KW"/>
</dbReference>
<evidence type="ECO:0000313" key="5">
    <source>
        <dbReference type="Proteomes" id="UP000255335"/>
    </source>
</evidence>
<keyword evidence="2 4" id="KW-0067">ATP-binding</keyword>
<dbReference type="Proteomes" id="UP000255335">
    <property type="component" value="Unassembled WGS sequence"/>
</dbReference>